<accession>A0A6P4HRD4</accession>
<evidence type="ECO:0000313" key="3">
    <source>
        <dbReference type="RefSeq" id="XP_017018522.1"/>
    </source>
</evidence>
<feature type="chain" id="PRO_5027907677" evidence="1">
    <location>
        <begin position="25"/>
        <end position="122"/>
    </location>
</feature>
<name>A0A6P4HRD4_DROKI</name>
<dbReference type="GeneID" id="108072049"/>
<evidence type="ECO:0000256" key="1">
    <source>
        <dbReference type="SAM" id="SignalP"/>
    </source>
</evidence>
<dbReference type="AlphaFoldDB" id="A0A6P4HRD4"/>
<reference evidence="2" key="1">
    <citation type="submission" date="2025-05" db="UniProtKB">
        <authorList>
            <consortium name="RefSeq"/>
        </authorList>
    </citation>
    <scope>NUCLEOTIDE SEQUENCE [LARGE SCALE GENOMIC DNA]</scope>
    <source>
        <strain evidence="2">14028-0561.14</strain>
    </source>
</reference>
<gene>
    <name evidence="3" type="primary">LOC108072049</name>
</gene>
<dbReference type="Proteomes" id="UP001652661">
    <property type="component" value="Chromosome 2R"/>
</dbReference>
<protein>
    <submittedName>
        <fullName evidence="3">Uncharacterized protein</fullName>
    </submittedName>
</protein>
<dbReference type="RefSeq" id="XP_017018522.1">
    <property type="nucleotide sequence ID" value="XM_017163033.3"/>
</dbReference>
<keyword evidence="2" id="KW-1185">Reference proteome</keyword>
<evidence type="ECO:0000313" key="2">
    <source>
        <dbReference type="Proteomes" id="UP001652661"/>
    </source>
</evidence>
<organism evidence="2 3">
    <name type="scientific">Drosophila kikkawai</name>
    <name type="common">Fruit fly</name>
    <dbReference type="NCBI Taxonomy" id="30033"/>
    <lineage>
        <taxon>Eukaryota</taxon>
        <taxon>Metazoa</taxon>
        <taxon>Ecdysozoa</taxon>
        <taxon>Arthropoda</taxon>
        <taxon>Hexapoda</taxon>
        <taxon>Insecta</taxon>
        <taxon>Pterygota</taxon>
        <taxon>Neoptera</taxon>
        <taxon>Endopterygota</taxon>
        <taxon>Diptera</taxon>
        <taxon>Brachycera</taxon>
        <taxon>Muscomorpha</taxon>
        <taxon>Ephydroidea</taxon>
        <taxon>Drosophilidae</taxon>
        <taxon>Drosophila</taxon>
        <taxon>Sophophora</taxon>
    </lineage>
</organism>
<feature type="signal peptide" evidence="1">
    <location>
        <begin position="1"/>
        <end position="24"/>
    </location>
</feature>
<keyword evidence="1" id="KW-0732">Signal</keyword>
<reference evidence="3" key="2">
    <citation type="submission" date="2025-08" db="UniProtKB">
        <authorList>
            <consortium name="RefSeq"/>
        </authorList>
    </citation>
    <scope>IDENTIFICATION</scope>
    <source>
        <strain evidence="3">14028-0561.14</strain>
        <tissue evidence="3">Whole fly</tissue>
    </source>
</reference>
<proteinExistence type="predicted"/>
<sequence>MDYKRLFFLFSLALTLLLCNLVEASEQESEVKAVVEAEADAPQLLEAGETAQNESGEENVRKVRQFYAPPPFGPPPPPFFGPPPPPYYGGGFYGGGGFGRTRVITRTRYRGRGGYYGGGFYG</sequence>